<dbReference type="PANTHER" id="PTHR16943">
    <property type="entry name" value="2-METHYLCITRATE DEHYDRATASE-RELATED"/>
    <property type="match status" value="1"/>
</dbReference>
<feature type="domain" description="MmgE/PrpD C-terminal" evidence="3">
    <location>
        <begin position="264"/>
        <end position="421"/>
    </location>
</feature>
<sequence length="447" mass="48775">MVTKQLVQNVLATKIEDIPQEVRDHGKRSFLNWMGVAIGAAQHESVDMVLELKNDLNGGEQVSILGREEKTDLLLATLVNGMSSHIFDYDDTHLDTIHHPSGPVAPVALALGEHLGLSGEQVLHAFILGCEVELRISNAVYPSHYQLGWHITSSAGVFGAAVAAGTLLELNEEEMLHALGLAGTQSFGLREMFGTMTKPFHPGKAAQNGLLAAMLAKKGFTSSKQVLEAKRGFANVLAPEHDLEKVNVNWGVDWELQKNAFKPYACGIVLHPSIDACINLRKHAEPDEVKSIEVSVNQYVLELTGKPTPQTGLEGKFSIYHTGAIAFLDGDAGEEQYSNEKVLDSKTVAFREKIKPVVNENMKEDEVYAKLTLLDGREFEVKIEHATGSIENPMTDEALIRKFTNLATPIIGAENTEALITTLYNLDQLPNLQEVLAVAGGQKLTTN</sequence>
<proteinExistence type="inferred from homology"/>
<dbReference type="AlphaFoldDB" id="A0A9X2CVY1"/>
<dbReference type="Pfam" id="PF03972">
    <property type="entry name" value="MmgE_PrpD_N"/>
    <property type="match status" value="1"/>
</dbReference>
<evidence type="ECO:0000256" key="1">
    <source>
        <dbReference type="ARBA" id="ARBA00006174"/>
    </source>
</evidence>
<dbReference type="SUPFAM" id="SSF103378">
    <property type="entry name" value="2-methylcitrate dehydratase PrpD"/>
    <property type="match status" value="1"/>
</dbReference>
<comment type="similarity">
    <text evidence="1">Belongs to the PrpD family.</text>
</comment>
<dbReference type="PANTHER" id="PTHR16943:SF8">
    <property type="entry name" value="2-METHYLCITRATE DEHYDRATASE"/>
    <property type="match status" value="1"/>
</dbReference>
<evidence type="ECO:0000259" key="2">
    <source>
        <dbReference type="Pfam" id="PF03972"/>
    </source>
</evidence>
<organism evidence="4 5">
    <name type="scientific">Halalkalibacter alkaliphilus</name>
    <dbReference type="NCBI Taxonomy" id="2917993"/>
    <lineage>
        <taxon>Bacteria</taxon>
        <taxon>Bacillati</taxon>
        <taxon>Bacillota</taxon>
        <taxon>Bacilli</taxon>
        <taxon>Bacillales</taxon>
        <taxon>Bacillaceae</taxon>
        <taxon>Halalkalibacter</taxon>
    </lineage>
</organism>
<accession>A0A9X2CVY1</accession>
<dbReference type="Gene3D" id="1.10.4100.10">
    <property type="entry name" value="2-methylcitrate dehydratase PrpD"/>
    <property type="match status" value="1"/>
</dbReference>
<dbReference type="Proteomes" id="UP001139150">
    <property type="component" value="Unassembled WGS sequence"/>
</dbReference>
<dbReference type="InterPro" id="IPR005656">
    <property type="entry name" value="MmgE_PrpD"/>
</dbReference>
<keyword evidence="5" id="KW-1185">Reference proteome</keyword>
<dbReference type="InterPro" id="IPR036148">
    <property type="entry name" value="MmgE/PrpD_sf"/>
</dbReference>
<dbReference type="EMBL" id="JAKRYL010000025">
    <property type="protein sequence ID" value="MCL7749233.1"/>
    <property type="molecule type" value="Genomic_DNA"/>
</dbReference>
<evidence type="ECO:0000259" key="3">
    <source>
        <dbReference type="Pfam" id="PF19305"/>
    </source>
</evidence>
<dbReference type="RefSeq" id="WP_250098100.1">
    <property type="nucleotide sequence ID" value="NZ_JAKRYL010000025.1"/>
</dbReference>
<reference evidence="4" key="1">
    <citation type="submission" date="2022-02" db="EMBL/GenBank/DDBJ databases">
        <title>Halalkalibacter sp. nov. isolated from Lonar Lake, India.</title>
        <authorList>
            <person name="Joshi A."/>
            <person name="Thite S."/>
            <person name="Lodha T."/>
        </authorList>
    </citation>
    <scope>NUCLEOTIDE SEQUENCE</scope>
    <source>
        <strain evidence="4">MEB205</strain>
    </source>
</reference>
<dbReference type="InterPro" id="IPR042188">
    <property type="entry name" value="MmgE/PrpD_sf_2"/>
</dbReference>
<gene>
    <name evidence="4" type="ORF">MF646_19100</name>
</gene>
<dbReference type="GO" id="GO:0016829">
    <property type="term" value="F:lyase activity"/>
    <property type="evidence" value="ECO:0007669"/>
    <property type="project" value="InterPro"/>
</dbReference>
<evidence type="ECO:0000313" key="5">
    <source>
        <dbReference type="Proteomes" id="UP001139150"/>
    </source>
</evidence>
<dbReference type="Gene3D" id="3.30.1330.120">
    <property type="entry name" value="2-methylcitrate dehydratase PrpD"/>
    <property type="match status" value="1"/>
</dbReference>
<dbReference type="InterPro" id="IPR045336">
    <property type="entry name" value="MmgE_PrpD_N"/>
</dbReference>
<dbReference type="InterPro" id="IPR042183">
    <property type="entry name" value="MmgE/PrpD_sf_1"/>
</dbReference>
<dbReference type="InterPro" id="IPR045337">
    <property type="entry name" value="MmgE_PrpD_C"/>
</dbReference>
<protein>
    <submittedName>
        <fullName evidence="4">MmgE/PrpD family protein</fullName>
    </submittedName>
</protein>
<evidence type="ECO:0000313" key="4">
    <source>
        <dbReference type="EMBL" id="MCL7749233.1"/>
    </source>
</evidence>
<dbReference type="Pfam" id="PF19305">
    <property type="entry name" value="MmgE_PrpD_C"/>
    <property type="match status" value="1"/>
</dbReference>
<comment type="caution">
    <text evidence="4">The sequence shown here is derived from an EMBL/GenBank/DDBJ whole genome shotgun (WGS) entry which is preliminary data.</text>
</comment>
<feature type="domain" description="MmgE/PrpD N-terminal" evidence="2">
    <location>
        <begin position="5"/>
        <end position="244"/>
    </location>
</feature>
<name>A0A9X2CVY1_9BACI</name>